<organism evidence="1 2">
    <name type="scientific">Penicillium canariense</name>
    <dbReference type="NCBI Taxonomy" id="189055"/>
    <lineage>
        <taxon>Eukaryota</taxon>
        <taxon>Fungi</taxon>
        <taxon>Dikarya</taxon>
        <taxon>Ascomycota</taxon>
        <taxon>Pezizomycotina</taxon>
        <taxon>Eurotiomycetes</taxon>
        <taxon>Eurotiomycetidae</taxon>
        <taxon>Eurotiales</taxon>
        <taxon>Aspergillaceae</taxon>
        <taxon>Penicillium</taxon>
    </lineage>
</organism>
<sequence length="90" mass="10345">MVDLVPTVLQLCGVDEAPPPPNGMSLLPIIFGDEPHREFAFSKDGFLLWEDQPLLKQTSFPYDFKSKLEHEDTQVVDKAIRFLQEPLWTM</sequence>
<dbReference type="Gene3D" id="3.40.720.10">
    <property type="entry name" value="Alkaline Phosphatase, subunit A"/>
    <property type="match status" value="1"/>
</dbReference>
<dbReference type="GeneID" id="81422317"/>
<evidence type="ECO:0000313" key="2">
    <source>
        <dbReference type="Proteomes" id="UP001149163"/>
    </source>
</evidence>
<reference evidence="1" key="1">
    <citation type="submission" date="2022-11" db="EMBL/GenBank/DDBJ databases">
        <authorList>
            <person name="Petersen C."/>
        </authorList>
    </citation>
    <scope>NUCLEOTIDE SEQUENCE</scope>
    <source>
        <strain evidence="1">IBT 26290</strain>
    </source>
</reference>
<proteinExistence type="predicted"/>
<dbReference type="AlphaFoldDB" id="A0A9W9IF90"/>
<gene>
    <name evidence="1" type="ORF">N7482_001016</name>
</gene>
<dbReference type="RefSeq" id="XP_056546747.1">
    <property type="nucleotide sequence ID" value="XM_056683141.1"/>
</dbReference>
<dbReference type="EMBL" id="JAPQKN010000001">
    <property type="protein sequence ID" value="KAJ5175139.1"/>
    <property type="molecule type" value="Genomic_DNA"/>
</dbReference>
<dbReference type="SUPFAM" id="SSF53649">
    <property type="entry name" value="Alkaline phosphatase-like"/>
    <property type="match status" value="1"/>
</dbReference>
<evidence type="ECO:0000313" key="1">
    <source>
        <dbReference type="EMBL" id="KAJ5175139.1"/>
    </source>
</evidence>
<reference evidence="1" key="2">
    <citation type="journal article" date="2023" name="IMA Fungus">
        <title>Comparative genomic study of the Penicillium genus elucidates a diverse pangenome and 15 lateral gene transfer events.</title>
        <authorList>
            <person name="Petersen C."/>
            <person name="Sorensen T."/>
            <person name="Nielsen M.R."/>
            <person name="Sondergaard T.E."/>
            <person name="Sorensen J.L."/>
            <person name="Fitzpatrick D.A."/>
            <person name="Frisvad J.C."/>
            <person name="Nielsen K.L."/>
        </authorList>
    </citation>
    <scope>NUCLEOTIDE SEQUENCE</scope>
    <source>
        <strain evidence="1">IBT 26290</strain>
    </source>
</reference>
<accession>A0A9W9IF90</accession>
<dbReference type="Proteomes" id="UP001149163">
    <property type="component" value="Unassembled WGS sequence"/>
</dbReference>
<protein>
    <submittedName>
        <fullName evidence="1">Arylsulfatase A</fullName>
    </submittedName>
</protein>
<name>A0A9W9IF90_9EURO</name>
<comment type="caution">
    <text evidence="1">The sequence shown here is derived from an EMBL/GenBank/DDBJ whole genome shotgun (WGS) entry which is preliminary data.</text>
</comment>
<dbReference type="InterPro" id="IPR017850">
    <property type="entry name" value="Alkaline_phosphatase_core_sf"/>
</dbReference>
<dbReference type="OrthoDB" id="103349at2759"/>
<keyword evidence="2" id="KW-1185">Reference proteome</keyword>